<reference evidence="5" key="1">
    <citation type="submission" date="2020-06" db="EMBL/GenBank/DDBJ databases">
        <authorList>
            <person name="Li T."/>
            <person name="Hu X."/>
            <person name="Zhang T."/>
            <person name="Song X."/>
            <person name="Zhang H."/>
            <person name="Dai N."/>
            <person name="Sheng W."/>
            <person name="Hou X."/>
            <person name="Wei L."/>
        </authorList>
    </citation>
    <scope>NUCLEOTIDE SEQUENCE</scope>
    <source>
        <strain evidence="5">KEN8</strain>
        <tissue evidence="5">Leaf</tissue>
    </source>
</reference>
<accession>A0AAW2JCG9</accession>
<organism evidence="5">
    <name type="scientific">Sesamum calycinum</name>
    <dbReference type="NCBI Taxonomy" id="2727403"/>
    <lineage>
        <taxon>Eukaryota</taxon>
        <taxon>Viridiplantae</taxon>
        <taxon>Streptophyta</taxon>
        <taxon>Embryophyta</taxon>
        <taxon>Tracheophyta</taxon>
        <taxon>Spermatophyta</taxon>
        <taxon>Magnoliopsida</taxon>
        <taxon>eudicotyledons</taxon>
        <taxon>Gunneridae</taxon>
        <taxon>Pentapetalae</taxon>
        <taxon>asterids</taxon>
        <taxon>lamiids</taxon>
        <taxon>Lamiales</taxon>
        <taxon>Pedaliaceae</taxon>
        <taxon>Sesamum</taxon>
    </lineage>
</organism>
<evidence type="ECO:0000259" key="4">
    <source>
        <dbReference type="Pfam" id="PF13963"/>
    </source>
</evidence>
<dbReference type="PANTHER" id="PTHR48258">
    <property type="entry name" value="DUF4218 DOMAIN-CONTAINING PROTEIN-RELATED"/>
    <property type="match status" value="1"/>
</dbReference>
<feature type="domain" description="DUF4218" evidence="3">
    <location>
        <begin position="483"/>
        <end position="577"/>
    </location>
</feature>
<dbReference type="EMBL" id="JACGWM010001541">
    <property type="protein sequence ID" value="KAL0291891.1"/>
    <property type="molecule type" value="Genomic_DNA"/>
</dbReference>
<feature type="domain" description="Transposase-associated" evidence="4">
    <location>
        <begin position="3"/>
        <end position="75"/>
    </location>
</feature>
<feature type="domain" description="DUF4216" evidence="2">
    <location>
        <begin position="704"/>
        <end position="778"/>
    </location>
</feature>
<dbReference type="InterPro" id="IPR025452">
    <property type="entry name" value="DUF4218"/>
</dbReference>
<comment type="caution">
    <text evidence="5">The sequence shown here is derived from an EMBL/GenBank/DDBJ whole genome shotgun (WGS) entry which is preliminary data.</text>
</comment>
<dbReference type="Pfam" id="PF13960">
    <property type="entry name" value="DUF4218"/>
    <property type="match status" value="1"/>
</dbReference>
<dbReference type="Pfam" id="PF13963">
    <property type="entry name" value="Transpos_assoc"/>
    <property type="match status" value="1"/>
</dbReference>
<name>A0AAW2JCG9_9LAMI</name>
<evidence type="ECO:0000256" key="1">
    <source>
        <dbReference type="SAM" id="MobiDB-lite"/>
    </source>
</evidence>
<proteinExistence type="predicted"/>
<dbReference type="InterPro" id="IPR025312">
    <property type="entry name" value="DUF4216"/>
</dbReference>
<dbReference type="AlphaFoldDB" id="A0AAW2JCG9"/>
<dbReference type="Pfam" id="PF13952">
    <property type="entry name" value="DUF4216"/>
    <property type="match status" value="1"/>
</dbReference>
<dbReference type="PANTHER" id="PTHR48258:SF6">
    <property type="entry name" value="LEUCINE-RICH REPEAT DOMAIN, L DOMAIN-CONTAINING PROTEIN"/>
    <property type="match status" value="1"/>
</dbReference>
<feature type="compositionally biased region" description="Acidic residues" evidence="1">
    <location>
        <begin position="798"/>
        <end position="817"/>
    </location>
</feature>
<reference evidence="5" key="2">
    <citation type="journal article" date="2024" name="Plant">
        <title>Genomic evolution and insights into agronomic trait innovations of Sesamum species.</title>
        <authorList>
            <person name="Miao H."/>
            <person name="Wang L."/>
            <person name="Qu L."/>
            <person name="Liu H."/>
            <person name="Sun Y."/>
            <person name="Le M."/>
            <person name="Wang Q."/>
            <person name="Wei S."/>
            <person name="Zheng Y."/>
            <person name="Lin W."/>
            <person name="Duan Y."/>
            <person name="Cao H."/>
            <person name="Xiong S."/>
            <person name="Wang X."/>
            <person name="Wei L."/>
            <person name="Li C."/>
            <person name="Ma Q."/>
            <person name="Ju M."/>
            <person name="Zhao R."/>
            <person name="Li G."/>
            <person name="Mu C."/>
            <person name="Tian Q."/>
            <person name="Mei H."/>
            <person name="Zhang T."/>
            <person name="Gao T."/>
            <person name="Zhang H."/>
        </authorList>
    </citation>
    <scope>NUCLEOTIDE SEQUENCE</scope>
    <source>
        <strain evidence="5">KEN8</strain>
    </source>
</reference>
<evidence type="ECO:0000259" key="3">
    <source>
        <dbReference type="Pfam" id="PF13960"/>
    </source>
</evidence>
<sequence>MDRSWMQLNRSNPSFAEGVEEFINFAYSKKEPHEKIPCPCYACNNFCDQTQEVVRYHLSINGIKRSYIKWVYHGETSEDESNDEGNIENNIDINELDDDCNVDEMLDMLNDFSNAYLRENLGREETMASPGAPFPLGRADTFFKLLKDSEEKLYEEAFQGVDVDLPKSYSESKRLMRDLGSKKIPRKVLRYFPLKPRLQRLFVNKDLAENMRWHKEKLVHENDVMRHPADSELWRDFDKKYPLFADDPRSVRIGLASDGFNPFGNMSTSYSIWPVLLVPYNLPPWMCMKDPFLLLSMLIPGPKNFILRAALMWTISDLPAYSYLSGWITSGYFACPICMSETTCEHLPNSQKRCYMGHRRFLPSDHKWRDEMKAFDGKKDRCAPVLQSGEEIMEQLSSIEQVQFEKNVCDNILGTLMNISGKTKDNKRARRDLMDKDGFASNISRCVKEKELTISGLKSHDCHVLLQRLLPLATRGYFAQGSQMALTLCKLERIFPPAFFVMIHLMIHLASEAKLTGPVQYRWMFPFERKLGVFKRYVRNKARPEACIAEQYIDNECLTFSMYLHNVETRFSRMERNYDIGEQLGNLSVFACKGRPFGGPSEHIAELIAESGISVEQRHDLHFPKWFRSVEQLHSEGLANDELISLANGPDTRVKHYTGCNVNGFRFHTKDRENNKKTQNSGVVVEGEHNKKIIDFYGVVKDIIEVDYLQGAKRVLIFKCDWWNLNDRSGIQMDRNSNITSVNVSKTWYDDQPFVLAYQVRQAFYLQDLKLGKNWHIVEKTQPRGTYEIPNQKHIEPNDLEDPYQEEEPEEAYLFEE</sequence>
<protein>
    <submittedName>
        <fullName evidence="5">Uncharacterized protein</fullName>
    </submittedName>
</protein>
<evidence type="ECO:0000313" key="5">
    <source>
        <dbReference type="EMBL" id="KAL0291891.1"/>
    </source>
</evidence>
<gene>
    <name evidence="5" type="ORF">Scaly_2614800</name>
</gene>
<dbReference type="InterPro" id="IPR029480">
    <property type="entry name" value="Transpos_assoc"/>
</dbReference>
<dbReference type="InterPro" id="IPR004242">
    <property type="entry name" value="Transposase_21"/>
</dbReference>
<feature type="region of interest" description="Disordered" evidence="1">
    <location>
        <begin position="788"/>
        <end position="817"/>
    </location>
</feature>
<evidence type="ECO:0000259" key="2">
    <source>
        <dbReference type="Pfam" id="PF13952"/>
    </source>
</evidence>
<dbReference type="Pfam" id="PF02992">
    <property type="entry name" value="Transposase_21"/>
    <property type="match status" value="2"/>
</dbReference>